<keyword evidence="3" id="KW-1185">Reference proteome</keyword>
<dbReference type="AlphaFoldDB" id="A0A392PJX8"/>
<protein>
    <submittedName>
        <fullName evidence="2">Uncharacterized protein</fullName>
    </submittedName>
</protein>
<dbReference type="EMBL" id="LXQA010083941">
    <property type="protein sequence ID" value="MCI12378.1"/>
    <property type="molecule type" value="Genomic_DNA"/>
</dbReference>
<evidence type="ECO:0000256" key="1">
    <source>
        <dbReference type="SAM" id="MobiDB-lite"/>
    </source>
</evidence>
<dbReference type="Proteomes" id="UP000265520">
    <property type="component" value="Unassembled WGS sequence"/>
</dbReference>
<proteinExistence type="predicted"/>
<feature type="region of interest" description="Disordered" evidence="1">
    <location>
        <begin position="67"/>
        <end position="99"/>
    </location>
</feature>
<accession>A0A392PJX8</accession>
<comment type="caution">
    <text evidence="2">The sequence shown here is derived from an EMBL/GenBank/DDBJ whole genome shotgun (WGS) entry which is preliminary data.</text>
</comment>
<evidence type="ECO:0000313" key="3">
    <source>
        <dbReference type="Proteomes" id="UP000265520"/>
    </source>
</evidence>
<evidence type="ECO:0000313" key="2">
    <source>
        <dbReference type="EMBL" id="MCI12378.1"/>
    </source>
</evidence>
<feature type="non-terminal residue" evidence="2">
    <location>
        <position position="1"/>
    </location>
</feature>
<name>A0A392PJX8_9FABA</name>
<organism evidence="2 3">
    <name type="scientific">Trifolium medium</name>
    <dbReference type="NCBI Taxonomy" id="97028"/>
    <lineage>
        <taxon>Eukaryota</taxon>
        <taxon>Viridiplantae</taxon>
        <taxon>Streptophyta</taxon>
        <taxon>Embryophyta</taxon>
        <taxon>Tracheophyta</taxon>
        <taxon>Spermatophyta</taxon>
        <taxon>Magnoliopsida</taxon>
        <taxon>eudicotyledons</taxon>
        <taxon>Gunneridae</taxon>
        <taxon>Pentapetalae</taxon>
        <taxon>rosids</taxon>
        <taxon>fabids</taxon>
        <taxon>Fabales</taxon>
        <taxon>Fabaceae</taxon>
        <taxon>Papilionoideae</taxon>
        <taxon>50 kb inversion clade</taxon>
        <taxon>NPAAA clade</taxon>
        <taxon>Hologalegina</taxon>
        <taxon>IRL clade</taxon>
        <taxon>Trifolieae</taxon>
        <taxon>Trifolium</taxon>
    </lineage>
</organism>
<sequence>VVQKQFLNESWANLAELEEGLNANVANLEMSTVNTATNIIQHVALNQLADSLIDKVDEGQFHDVVSKATKKAQKSKPTIHMSYNTYPTRSKAVPPRPSI</sequence>
<reference evidence="2 3" key="1">
    <citation type="journal article" date="2018" name="Front. Plant Sci.">
        <title>Red Clover (Trifolium pratense) and Zigzag Clover (T. medium) - A Picture of Genomic Similarities and Differences.</title>
        <authorList>
            <person name="Dluhosova J."/>
            <person name="Istvanek J."/>
            <person name="Nedelnik J."/>
            <person name="Repkova J."/>
        </authorList>
    </citation>
    <scope>NUCLEOTIDE SEQUENCE [LARGE SCALE GENOMIC DNA]</scope>
    <source>
        <strain evidence="3">cv. 10/8</strain>
        <tissue evidence="2">Leaf</tissue>
    </source>
</reference>